<comment type="caution">
    <text evidence="1">The sequence shown here is derived from an EMBL/GenBank/DDBJ whole genome shotgun (WGS) entry which is preliminary data.</text>
</comment>
<gene>
    <name evidence="1" type="ORF">FYJ29_13490</name>
</gene>
<dbReference type="Proteomes" id="UP000483362">
    <property type="component" value="Unassembled WGS sequence"/>
</dbReference>
<dbReference type="AlphaFoldDB" id="A0A6L5XH34"/>
<protein>
    <submittedName>
        <fullName evidence="1">Uncharacterized protein</fullName>
    </submittedName>
</protein>
<dbReference type="EMBL" id="VULT01000036">
    <property type="protein sequence ID" value="MSS18762.1"/>
    <property type="molecule type" value="Genomic_DNA"/>
</dbReference>
<feature type="non-terminal residue" evidence="1">
    <location>
        <position position="220"/>
    </location>
</feature>
<dbReference type="RefSeq" id="WP_154538344.1">
    <property type="nucleotide sequence ID" value="NZ_VULT01000036.1"/>
</dbReference>
<name>A0A6L5XH34_9BACT</name>
<evidence type="ECO:0000313" key="1">
    <source>
        <dbReference type="EMBL" id="MSS18762.1"/>
    </source>
</evidence>
<keyword evidence="2" id="KW-1185">Reference proteome</keyword>
<reference evidence="1 2" key="1">
    <citation type="submission" date="2019-08" db="EMBL/GenBank/DDBJ databases">
        <title>In-depth cultivation of the pig gut microbiome towards novel bacterial diversity and tailored functional studies.</title>
        <authorList>
            <person name="Wylensek D."/>
            <person name="Hitch T.C.A."/>
            <person name="Clavel T."/>
        </authorList>
    </citation>
    <scope>NUCLEOTIDE SEQUENCE [LARGE SCALE GENOMIC DNA]</scope>
    <source>
        <strain evidence="1 2">Oil-RF-744-WCA-WT-10</strain>
    </source>
</reference>
<sequence>MKITIKKNHKYLSGWTSYDMTWKTEYPVSRNQLLQSVIVITKNPFSVKVLKGWATAKGFDFDPLFTDINKCKDDCKKINQIGYLFNKEYAENLKILNSKNKCLVEYSATLNPMSKPIKTAFETFKAYEVNVYVEYKFAYINLVFPSLGREKNDTSQLIILSGNKLKSTYGEGEAINKIQNLIEKYIKDCDSDEKFNALVMTLKGIRKEMNCRAKSQSSYF</sequence>
<evidence type="ECO:0000313" key="2">
    <source>
        <dbReference type="Proteomes" id="UP000483362"/>
    </source>
</evidence>
<accession>A0A6L5XH34</accession>
<organism evidence="1 2">
    <name type="scientific">Sodaliphilus pleomorphus</name>
    <dbReference type="NCBI Taxonomy" id="2606626"/>
    <lineage>
        <taxon>Bacteria</taxon>
        <taxon>Pseudomonadati</taxon>
        <taxon>Bacteroidota</taxon>
        <taxon>Bacteroidia</taxon>
        <taxon>Bacteroidales</taxon>
        <taxon>Muribaculaceae</taxon>
        <taxon>Sodaliphilus</taxon>
    </lineage>
</organism>
<proteinExistence type="predicted"/>